<evidence type="ECO:0000256" key="13">
    <source>
        <dbReference type="ARBA" id="ARBA00025783"/>
    </source>
</evidence>
<feature type="region of interest" description="Disordered" evidence="23">
    <location>
        <begin position="316"/>
        <end position="336"/>
    </location>
</feature>
<comment type="catalytic activity">
    <reaction evidence="14">
        <text>a 5'-end (N(2),N(7)-dimethyl 5'-triphosphoguanosine)-ribonucleoside in snoRNA + S-adenosyl-L-methionine = a 5'-end (N(2),N(2),N(7)-trimethyl 5'-triphosphoguanosine)-ribonucleoside in snoRNA + S-adenosyl-L-homocysteine + H(+)</text>
        <dbReference type="Rhea" id="RHEA:78507"/>
        <dbReference type="Rhea" id="RHEA-COMP:19088"/>
        <dbReference type="Rhea" id="RHEA-COMP:19090"/>
        <dbReference type="ChEBI" id="CHEBI:15378"/>
        <dbReference type="ChEBI" id="CHEBI:57856"/>
        <dbReference type="ChEBI" id="CHEBI:59789"/>
        <dbReference type="ChEBI" id="CHEBI:167623"/>
        <dbReference type="ChEBI" id="CHEBI:172880"/>
    </reaction>
    <physiologicalReaction direction="left-to-right" evidence="14">
        <dbReference type="Rhea" id="RHEA:78508"/>
    </physiologicalReaction>
</comment>
<keyword evidence="5" id="KW-0963">Cytoplasm</keyword>
<dbReference type="InterPro" id="IPR019012">
    <property type="entry name" value="RNA_cap_Gua-N2-MeTrfase"/>
</dbReference>
<proteinExistence type="inferred from homology"/>
<dbReference type="GO" id="GO:0071164">
    <property type="term" value="F:RNA cap trimethylguanosine synthase activity"/>
    <property type="evidence" value="ECO:0007669"/>
    <property type="project" value="TreeGrafter"/>
</dbReference>
<keyword evidence="12" id="KW-0539">Nucleus</keyword>
<dbReference type="GO" id="GO:0005737">
    <property type="term" value="C:cytoplasm"/>
    <property type="evidence" value="ECO:0007669"/>
    <property type="project" value="UniProtKB-SubCell"/>
</dbReference>
<sequence length="559" mass="64328">MVRSGSGVIANISVQLNKSEKHDAKFCLSRVLLNDINLVKSSMTDKSNKSTLEQITDKMEELDVEKEPINEELDEETLAMRAMGLPTSFTSSLIERGTPRQRTHSRSLSNEPMIDDSTCDDTQVTSHDLFKNALDDWLDHWNRDGYQLATNTWTTNSDIHNHSDGHDTSHSSDDSLSNIQNEEILGDLWRQHYLSTYDKSLREYCSNHELDYEKFVEYITYAYGNNENDSRIKSVNQFDDDNDETHKRMKTDSNLLDEKNATKTQFERLGLCLDDLNTLQIESSSIDYTKNWNQLSYGLILKQTINLYTQSTDDDKMIIDDPTNQNKKSKGKKSKSKQIILEKKNIPEEFHNDSELLKYWLQRYRLFSKFDEGIVLDREGWFSVTPEKIARHIAKRCRCDVIVDAFCGVGGNTIQFAFTCERVIAIDIDPKKIEMAKQNARVYGVEDRIEFIQGDFLKLAPTLTADVVYLSPPWGGPSYGTIDIFDLEKNIELNGFRIFEVAKAITPNVVYFLPRNVNVEQVISLMDDKSSLELEQNFLNNRLKTITAYFGDLAKQTNY</sequence>
<comment type="subcellular location">
    <subcellularLocation>
        <location evidence="2">Cytoplasm</location>
    </subcellularLocation>
    <subcellularLocation>
        <location evidence="1">Nucleus</location>
        <location evidence="1">Cajal body</location>
    </subcellularLocation>
    <subcellularLocation>
        <location evidence="3">Nucleus</location>
        <location evidence="3">Nucleolus</location>
    </subcellularLocation>
</comment>
<evidence type="ECO:0000256" key="2">
    <source>
        <dbReference type="ARBA" id="ARBA00004496"/>
    </source>
</evidence>
<evidence type="ECO:0000256" key="22">
    <source>
        <dbReference type="ARBA" id="ARBA00081504"/>
    </source>
</evidence>
<keyword evidence="6" id="KW-0597">Phosphoprotein</keyword>
<evidence type="ECO:0000256" key="8">
    <source>
        <dbReference type="ARBA" id="ARBA00022679"/>
    </source>
</evidence>
<dbReference type="Gene3D" id="3.40.50.150">
    <property type="entry name" value="Vaccinia Virus protein VP39"/>
    <property type="match status" value="1"/>
</dbReference>
<comment type="subunit">
    <text evidence="20">May form homooligomers. Interacts with CREBBP/CBP, EED/WAIT1, EP300/P300, NCOA6/PRIP, PPARBP/PBP and SMN.</text>
</comment>
<evidence type="ECO:0000256" key="5">
    <source>
        <dbReference type="ARBA" id="ARBA00022490"/>
    </source>
</evidence>
<accession>A0A815LBK5</accession>
<gene>
    <name evidence="24" type="ORF">CJN711_LOCUS22027</name>
</gene>
<comment type="catalytic activity">
    <reaction evidence="16">
        <text>a 5'-end (N(2),N(7)-dimethyl 5'-triphosphoguanosine)-ribonucleoside in snRNA + S-adenosyl-L-methionine = a 5'-end (N(2),N(2),N(7)-trimethyl 5'-triphosphoguanosine)-ribonucleoside in snRNA + S-adenosyl-L-homocysteine + H(+)</text>
        <dbReference type="Rhea" id="RHEA:78479"/>
        <dbReference type="Rhea" id="RHEA-COMP:19087"/>
        <dbReference type="Rhea" id="RHEA-COMP:19089"/>
        <dbReference type="ChEBI" id="CHEBI:15378"/>
        <dbReference type="ChEBI" id="CHEBI:57856"/>
        <dbReference type="ChEBI" id="CHEBI:59789"/>
        <dbReference type="ChEBI" id="CHEBI:167623"/>
        <dbReference type="ChEBI" id="CHEBI:172880"/>
    </reaction>
    <physiologicalReaction direction="left-to-right" evidence="16">
        <dbReference type="Rhea" id="RHEA:78480"/>
    </physiologicalReaction>
</comment>
<name>A0A815LBK5_9BILA</name>
<comment type="similarity">
    <text evidence="13">Belongs to the methyltransferase superfamily. Trimethylguanosine synthase family.</text>
</comment>
<evidence type="ECO:0000256" key="7">
    <source>
        <dbReference type="ARBA" id="ARBA00022603"/>
    </source>
</evidence>
<dbReference type="SUPFAM" id="SSF53335">
    <property type="entry name" value="S-adenosyl-L-methionine-dependent methyltransferases"/>
    <property type="match status" value="1"/>
</dbReference>
<dbReference type="FunFam" id="3.40.50.150:FF:000066">
    <property type="entry name" value="Trimethylguanosine synthase 1"/>
    <property type="match status" value="1"/>
</dbReference>
<evidence type="ECO:0000256" key="1">
    <source>
        <dbReference type="ARBA" id="ARBA00004408"/>
    </source>
</evidence>
<reference evidence="24" key="1">
    <citation type="submission" date="2021-02" db="EMBL/GenBank/DDBJ databases">
        <authorList>
            <person name="Nowell W R."/>
        </authorList>
    </citation>
    <scope>NUCLEOTIDE SEQUENCE</scope>
</reference>
<evidence type="ECO:0000256" key="20">
    <source>
        <dbReference type="ARBA" id="ARBA00064494"/>
    </source>
</evidence>
<dbReference type="EMBL" id="CAJNOV010010344">
    <property type="protein sequence ID" value="CAF1402067.1"/>
    <property type="molecule type" value="Genomic_DNA"/>
</dbReference>
<evidence type="ECO:0000256" key="11">
    <source>
        <dbReference type="ARBA" id="ARBA00023163"/>
    </source>
</evidence>
<feature type="region of interest" description="Disordered" evidence="23">
    <location>
        <begin position="96"/>
        <end position="116"/>
    </location>
</feature>
<evidence type="ECO:0000256" key="23">
    <source>
        <dbReference type="SAM" id="MobiDB-lite"/>
    </source>
</evidence>
<evidence type="ECO:0000256" key="4">
    <source>
        <dbReference type="ARBA" id="ARBA00018517"/>
    </source>
</evidence>
<evidence type="ECO:0000256" key="9">
    <source>
        <dbReference type="ARBA" id="ARBA00022691"/>
    </source>
</evidence>
<evidence type="ECO:0000256" key="18">
    <source>
        <dbReference type="ARBA" id="ARBA00049790"/>
    </source>
</evidence>
<evidence type="ECO:0000256" key="19">
    <source>
        <dbReference type="ARBA" id="ARBA00057179"/>
    </source>
</evidence>
<comment type="caution">
    <text evidence="24">The sequence shown here is derived from an EMBL/GenBank/DDBJ whole genome shotgun (WGS) entry which is preliminary data.</text>
</comment>
<dbReference type="AlphaFoldDB" id="A0A815LBK5"/>
<dbReference type="Pfam" id="PF09445">
    <property type="entry name" value="Methyltransf_15"/>
    <property type="match status" value="1"/>
</dbReference>
<comment type="catalytic activity">
    <reaction evidence="15">
        <text>a 5'-end (N(7)-methyl 5'-triphosphoguanosine)-ribonucleoside in snoRNA + S-adenosyl-L-methionine = a 5'-end (N(2),N(7)-dimethyl 5'-triphosphoguanosine)-ribonucleoside in snoRNA + S-adenosyl-L-homocysteine + H(+)</text>
        <dbReference type="Rhea" id="RHEA:78475"/>
        <dbReference type="Rhea" id="RHEA-COMP:19086"/>
        <dbReference type="Rhea" id="RHEA-COMP:19088"/>
        <dbReference type="ChEBI" id="CHEBI:15378"/>
        <dbReference type="ChEBI" id="CHEBI:57856"/>
        <dbReference type="ChEBI" id="CHEBI:59789"/>
        <dbReference type="ChEBI" id="CHEBI:156461"/>
        <dbReference type="ChEBI" id="CHEBI:172880"/>
    </reaction>
    <physiologicalReaction direction="left-to-right" evidence="15">
        <dbReference type="Rhea" id="RHEA:78476"/>
    </physiologicalReaction>
</comment>
<comment type="function">
    <text evidence="19">Catalyzes the 2 serial methylation steps for the conversion of the 7-monomethylguanosine (m(7)G) caps of snRNAs and snoRNAs to a 2,2,7-trimethylguanosine (m(2,2,7)G) cap structure. The enzyme is specific for guanine, and N7 methylation must precede N2 methylation. Hypermethylation of the m7G cap of U snRNAs leads to their concentration in nuclear foci, their colocalization with coilin and the formation of canonical Cajal bodies (CBs). Plays a role in transcriptional regulation.</text>
</comment>
<evidence type="ECO:0000256" key="17">
    <source>
        <dbReference type="ARBA" id="ARBA00049075"/>
    </source>
</evidence>
<organism evidence="24 25">
    <name type="scientific">Rotaria magnacalcarata</name>
    <dbReference type="NCBI Taxonomy" id="392030"/>
    <lineage>
        <taxon>Eukaryota</taxon>
        <taxon>Metazoa</taxon>
        <taxon>Spiralia</taxon>
        <taxon>Gnathifera</taxon>
        <taxon>Rotifera</taxon>
        <taxon>Eurotatoria</taxon>
        <taxon>Bdelloidea</taxon>
        <taxon>Philodinida</taxon>
        <taxon>Philodinidae</taxon>
        <taxon>Rotaria</taxon>
    </lineage>
</organism>
<evidence type="ECO:0000256" key="14">
    <source>
        <dbReference type="ARBA" id="ARBA00047418"/>
    </source>
</evidence>
<dbReference type="GO" id="GO:0005730">
    <property type="term" value="C:nucleolus"/>
    <property type="evidence" value="ECO:0007669"/>
    <property type="project" value="UniProtKB-SubCell"/>
</dbReference>
<keyword evidence="8" id="KW-0808">Transferase</keyword>
<evidence type="ECO:0000256" key="6">
    <source>
        <dbReference type="ARBA" id="ARBA00022553"/>
    </source>
</evidence>
<evidence type="ECO:0000313" key="25">
    <source>
        <dbReference type="Proteomes" id="UP000663855"/>
    </source>
</evidence>
<evidence type="ECO:0000256" key="16">
    <source>
        <dbReference type="ARBA" id="ARBA00048763"/>
    </source>
</evidence>
<evidence type="ECO:0000256" key="10">
    <source>
        <dbReference type="ARBA" id="ARBA00023015"/>
    </source>
</evidence>
<dbReference type="Proteomes" id="UP000663855">
    <property type="component" value="Unassembled WGS sequence"/>
</dbReference>
<evidence type="ECO:0000256" key="3">
    <source>
        <dbReference type="ARBA" id="ARBA00004604"/>
    </source>
</evidence>
<keyword evidence="9" id="KW-0949">S-adenosyl-L-methionine</keyword>
<protein>
    <recommendedName>
        <fullName evidence="4">Trimethylguanosine synthase</fullName>
    </recommendedName>
    <alternativeName>
        <fullName evidence="18">Cap-specific guanine-N(2) methyltransferase</fullName>
    </alternativeName>
    <alternativeName>
        <fullName evidence="21">Nuclear receptor coactivator 6-interacting protein</fullName>
    </alternativeName>
    <alternativeName>
        <fullName evidence="22">PRIP-interacting protein with methyltransferase motif</fullName>
    </alternativeName>
</protein>
<keyword evidence="10" id="KW-0805">Transcription regulation</keyword>
<dbReference type="PANTHER" id="PTHR14741">
    <property type="entry name" value="S-ADENOSYLMETHIONINE-DEPENDENT METHYLTRANSFERASE RELATED"/>
    <property type="match status" value="1"/>
</dbReference>
<feature type="compositionally biased region" description="Basic residues" evidence="23">
    <location>
        <begin position="327"/>
        <end position="336"/>
    </location>
</feature>
<evidence type="ECO:0000256" key="12">
    <source>
        <dbReference type="ARBA" id="ARBA00023242"/>
    </source>
</evidence>
<comment type="catalytic activity">
    <reaction evidence="17">
        <text>a 5'-end (N(7)-methyl 5'-triphosphoguanosine)-ribonucleoside in snRNA + S-adenosyl-L-methionine = a 5'-end (N(2),N(7)-dimethyl 5'-triphosphoguanosine)-ribonucleoside in snRNA + S-adenosyl-L-homocysteine + H(+)</text>
        <dbReference type="Rhea" id="RHEA:78471"/>
        <dbReference type="Rhea" id="RHEA-COMP:19085"/>
        <dbReference type="Rhea" id="RHEA-COMP:19087"/>
        <dbReference type="ChEBI" id="CHEBI:15378"/>
        <dbReference type="ChEBI" id="CHEBI:57856"/>
        <dbReference type="ChEBI" id="CHEBI:59789"/>
        <dbReference type="ChEBI" id="CHEBI:156461"/>
        <dbReference type="ChEBI" id="CHEBI:172880"/>
    </reaction>
    <physiologicalReaction direction="left-to-right" evidence="17">
        <dbReference type="Rhea" id="RHEA:78472"/>
    </physiologicalReaction>
</comment>
<dbReference type="PANTHER" id="PTHR14741:SF32">
    <property type="entry name" value="TRIMETHYLGUANOSINE SYNTHASE"/>
    <property type="match status" value="1"/>
</dbReference>
<evidence type="ECO:0000256" key="21">
    <source>
        <dbReference type="ARBA" id="ARBA00079339"/>
    </source>
</evidence>
<keyword evidence="7" id="KW-0489">Methyltransferase</keyword>
<keyword evidence="11" id="KW-0804">Transcription</keyword>
<evidence type="ECO:0000313" key="24">
    <source>
        <dbReference type="EMBL" id="CAF1402067.1"/>
    </source>
</evidence>
<dbReference type="InterPro" id="IPR029063">
    <property type="entry name" value="SAM-dependent_MTases_sf"/>
</dbReference>
<dbReference type="CDD" id="cd02440">
    <property type="entry name" value="AdoMet_MTases"/>
    <property type="match status" value="1"/>
</dbReference>
<dbReference type="GO" id="GO:0015030">
    <property type="term" value="C:Cajal body"/>
    <property type="evidence" value="ECO:0007669"/>
    <property type="project" value="UniProtKB-SubCell"/>
</dbReference>
<evidence type="ECO:0000256" key="15">
    <source>
        <dbReference type="ARBA" id="ARBA00048740"/>
    </source>
</evidence>